<dbReference type="EMBL" id="CP002792">
    <property type="protein sequence ID" value="AEH07245.1"/>
    <property type="molecule type" value="Genomic_DNA"/>
</dbReference>
<gene>
    <name evidence="1" type="ordered locus">Metok_1277</name>
</gene>
<keyword evidence="2" id="KW-1185">Reference proteome</keyword>
<dbReference type="RefSeq" id="WP_013867427.1">
    <property type="nucleotide sequence ID" value="NC_015636.1"/>
</dbReference>
<dbReference type="AlphaFoldDB" id="F8AJP7"/>
<dbReference type="STRING" id="647113.Metok_1277"/>
<accession>F8AJP7</accession>
<sequence>MLLKFYKTILKLVILLVIFGFLVKFMSNTGYDDILQNFQKNTDEDNLFNVNNYLKLTEKSLNTTENILSNDVINGNLSSVDNNSLKEIDSSINEFNSTLSTMVNLSK</sequence>
<proteinExistence type="predicted"/>
<protein>
    <submittedName>
        <fullName evidence="1">Uncharacterized protein</fullName>
    </submittedName>
</protein>
<evidence type="ECO:0000313" key="2">
    <source>
        <dbReference type="Proteomes" id="UP000009296"/>
    </source>
</evidence>
<dbReference type="Proteomes" id="UP000009296">
    <property type="component" value="Chromosome"/>
</dbReference>
<organism evidence="1 2">
    <name type="scientific">Methanothermococcus okinawensis (strain DSM 14208 / JCM 11175 / IH1)</name>
    <dbReference type="NCBI Taxonomy" id="647113"/>
    <lineage>
        <taxon>Archaea</taxon>
        <taxon>Methanobacteriati</taxon>
        <taxon>Methanobacteriota</taxon>
        <taxon>Methanomada group</taxon>
        <taxon>Methanococci</taxon>
        <taxon>Methanococcales</taxon>
        <taxon>Methanococcaceae</taxon>
        <taxon>Methanothermococcus</taxon>
    </lineage>
</organism>
<dbReference type="GeneID" id="10773433"/>
<reference evidence="1" key="1">
    <citation type="submission" date="2011-05" db="EMBL/GenBank/DDBJ databases">
        <title>Complete sequence of chromosome of Methanothermococcus okinawensis IH1.</title>
        <authorList>
            <consortium name="US DOE Joint Genome Institute"/>
            <person name="Lucas S."/>
            <person name="Han J."/>
            <person name="Lapidus A."/>
            <person name="Cheng J.-F."/>
            <person name="Goodwin L."/>
            <person name="Pitluck S."/>
            <person name="Peters L."/>
            <person name="Mikhailova N."/>
            <person name="Held B."/>
            <person name="Han C."/>
            <person name="Tapia R."/>
            <person name="Land M."/>
            <person name="Hauser L."/>
            <person name="Kyrpides N."/>
            <person name="Ivanova N."/>
            <person name="Pagani I."/>
            <person name="Sieprawska-Lupa M."/>
            <person name="Takai K."/>
            <person name="Miyazaki J."/>
            <person name="Whitman W."/>
            <person name="Woyke T."/>
        </authorList>
    </citation>
    <scope>NUCLEOTIDE SEQUENCE [LARGE SCALE GENOMIC DNA]</scope>
    <source>
        <strain evidence="1">IH1</strain>
    </source>
</reference>
<evidence type="ECO:0000313" key="1">
    <source>
        <dbReference type="EMBL" id="AEH07245.1"/>
    </source>
</evidence>
<dbReference type="HOGENOM" id="CLU_2204147_0_0_2"/>
<name>F8AJP7_METOI</name>
<dbReference type="KEGG" id="mok:Metok_1277"/>